<sequence>MLGRVGSSPLRHSDLGEAFWELTGFGFVGTPKLSELEAGAIPGWVTTLGSCFVSSQKQNLWKIATVEGSKCCANHPELGNCVPGADDNPNGGKCWTFCTSDCEKGGICKLFGDRHHCHCLC</sequence>
<evidence type="ECO:0000256" key="4">
    <source>
        <dbReference type="ARBA" id="ARBA00022529"/>
    </source>
</evidence>
<accession>A0AAD4YXJ0</accession>
<keyword evidence="5" id="KW-0295">Fungicide</keyword>
<comment type="caution">
    <text evidence="8">The sequence shown here is derived from an EMBL/GenBank/DDBJ whole genome shotgun (WGS) entry which is preliminary data.</text>
</comment>
<dbReference type="GO" id="GO:0005576">
    <property type="term" value="C:extracellular region"/>
    <property type="evidence" value="ECO:0007669"/>
    <property type="project" value="UniProtKB-SubCell"/>
</dbReference>
<dbReference type="PANTHER" id="PTHR34453">
    <property type="entry name" value="DEFENSIN-LIKE (DEFL) FAMILY PROTEIN-RELATED"/>
    <property type="match status" value="1"/>
</dbReference>
<comment type="similarity">
    <text evidence="2">Belongs to the DEFL family.</text>
</comment>
<dbReference type="AlphaFoldDB" id="A0AAD4YXJ0"/>
<dbReference type="EMBL" id="JAJFAZ020000006">
    <property type="protein sequence ID" value="KAI5324985.1"/>
    <property type="molecule type" value="Genomic_DNA"/>
</dbReference>
<keyword evidence="6" id="KW-0732">Signal</keyword>
<dbReference type="InterPro" id="IPR022618">
    <property type="entry name" value="Defensin-like_20-28"/>
</dbReference>
<dbReference type="Pfam" id="PF10868">
    <property type="entry name" value="Defensin_like"/>
    <property type="match status" value="1"/>
</dbReference>
<evidence type="ECO:0000256" key="3">
    <source>
        <dbReference type="ARBA" id="ARBA00022525"/>
    </source>
</evidence>
<evidence type="ECO:0000313" key="8">
    <source>
        <dbReference type="EMBL" id="KAI5324985.1"/>
    </source>
</evidence>
<dbReference type="PANTHER" id="PTHR34453:SF3">
    <property type="entry name" value="DEFENSIN-LIKE (DEFL) FAMILY PROTEIN-RELATED"/>
    <property type="match status" value="1"/>
</dbReference>
<comment type="subcellular location">
    <subcellularLocation>
        <location evidence="1">Secreted</location>
    </subcellularLocation>
</comment>
<organism evidence="8 9">
    <name type="scientific">Prunus dulcis</name>
    <name type="common">Almond</name>
    <name type="synonym">Amygdalus dulcis</name>
    <dbReference type="NCBI Taxonomy" id="3755"/>
    <lineage>
        <taxon>Eukaryota</taxon>
        <taxon>Viridiplantae</taxon>
        <taxon>Streptophyta</taxon>
        <taxon>Embryophyta</taxon>
        <taxon>Tracheophyta</taxon>
        <taxon>Spermatophyta</taxon>
        <taxon>Magnoliopsida</taxon>
        <taxon>eudicotyledons</taxon>
        <taxon>Gunneridae</taxon>
        <taxon>Pentapetalae</taxon>
        <taxon>rosids</taxon>
        <taxon>fabids</taxon>
        <taxon>Rosales</taxon>
        <taxon>Rosaceae</taxon>
        <taxon>Amygdaloideae</taxon>
        <taxon>Amygdaleae</taxon>
        <taxon>Prunus</taxon>
    </lineage>
</organism>
<protein>
    <submittedName>
        <fullName evidence="8">Uncharacterized protein</fullName>
    </submittedName>
</protein>
<evidence type="ECO:0000256" key="2">
    <source>
        <dbReference type="ARBA" id="ARBA00006722"/>
    </source>
</evidence>
<dbReference type="GO" id="GO:0050832">
    <property type="term" value="P:defense response to fungus"/>
    <property type="evidence" value="ECO:0007669"/>
    <property type="project" value="UniProtKB-KW"/>
</dbReference>
<keyword evidence="7" id="KW-0611">Plant defense</keyword>
<gene>
    <name evidence="8" type="ORF">L3X38_034058</name>
</gene>
<keyword evidence="9" id="KW-1185">Reference proteome</keyword>
<evidence type="ECO:0000256" key="7">
    <source>
        <dbReference type="ARBA" id="ARBA00022821"/>
    </source>
</evidence>
<evidence type="ECO:0000256" key="5">
    <source>
        <dbReference type="ARBA" id="ARBA00022577"/>
    </source>
</evidence>
<evidence type="ECO:0000256" key="1">
    <source>
        <dbReference type="ARBA" id="ARBA00004613"/>
    </source>
</evidence>
<name>A0AAD4YXJ0_PRUDU</name>
<evidence type="ECO:0000256" key="6">
    <source>
        <dbReference type="ARBA" id="ARBA00022729"/>
    </source>
</evidence>
<reference evidence="8 9" key="1">
    <citation type="journal article" date="2022" name="G3 (Bethesda)">
        <title>Whole-genome sequence and methylome profiling of the almond [Prunus dulcis (Mill.) D.A. Webb] cultivar 'Nonpareil'.</title>
        <authorList>
            <person name="D'Amico-Willman K.M."/>
            <person name="Ouma W.Z."/>
            <person name="Meulia T."/>
            <person name="Sideli G.M."/>
            <person name="Gradziel T.M."/>
            <person name="Fresnedo-Ramirez J."/>
        </authorList>
    </citation>
    <scope>NUCLEOTIDE SEQUENCE [LARGE SCALE GENOMIC DNA]</scope>
    <source>
        <strain evidence="8">Clone GOH B32 T37-40</strain>
    </source>
</reference>
<evidence type="ECO:0000313" key="9">
    <source>
        <dbReference type="Proteomes" id="UP001054821"/>
    </source>
</evidence>
<keyword evidence="4" id="KW-0929">Antimicrobial</keyword>
<proteinExistence type="inferred from homology"/>
<keyword evidence="3" id="KW-0964">Secreted</keyword>
<dbReference type="Proteomes" id="UP001054821">
    <property type="component" value="Chromosome 6"/>
</dbReference>
<dbReference type="GO" id="GO:0031640">
    <property type="term" value="P:killing of cells of another organism"/>
    <property type="evidence" value="ECO:0007669"/>
    <property type="project" value="UniProtKB-KW"/>
</dbReference>